<accession>A0A0C1N4B0</accession>
<dbReference type="Proteomes" id="UP000029738">
    <property type="component" value="Unassembled WGS sequence"/>
</dbReference>
<feature type="transmembrane region" description="Helical" evidence="1">
    <location>
        <begin position="105"/>
        <end position="123"/>
    </location>
</feature>
<reference evidence="2" key="2">
    <citation type="submission" date="2019-11" db="EMBL/GenBank/DDBJ databases">
        <title>Improved Assembly of Tolypothrix boutellei genome.</title>
        <authorList>
            <person name="Sarangi A.N."/>
            <person name="Mukherjee M."/>
            <person name="Ghosh S."/>
            <person name="Singh D."/>
            <person name="Das A."/>
            <person name="Kant S."/>
            <person name="Prusty A."/>
            <person name="Tripathy S."/>
        </authorList>
    </citation>
    <scope>NUCLEOTIDE SEQUENCE</scope>
    <source>
        <strain evidence="2">VB521301</strain>
    </source>
</reference>
<dbReference type="OrthoDB" id="9941240at2"/>
<gene>
    <name evidence="3" type="ORF">DA73_0239860</name>
    <name evidence="2" type="ORF">DA73_0400030130</name>
</gene>
<evidence type="ECO:0000313" key="4">
    <source>
        <dbReference type="Proteomes" id="UP000029738"/>
    </source>
</evidence>
<proteinExistence type="predicted"/>
<evidence type="ECO:0000256" key="1">
    <source>
        <dbReference type="SAM" id="Phobius"/>
    </source>
</evidence>
<comment type="caution">
    <text evidence="3">The sequence shown here is derived from an EMBL/GenBank/DDBJ whole genome shotgun (WGS) entry which is preliminary data.</text>
</comment>
<feature type="transmembrane region" description="Helical" evidence="1">
    <location>
        <begin position="53"/>
        <end position="73"/>
    </location>
</feature>
<keyword evidence="1" id="KW-0472">Membrane</keyword>
<evidence type="ECO:0000313" key="3">
    <source>
        <dbReference type="EMBL" id="KIE07281.1"/>
    </source>
</evidence>
<dbReference type="EMBL" id="JHEG02000059">
    <property type="protein sequence ID" value="KIE07281.1"/>
    <property type="molecule type" value="Genomic_DNA"/>
</dbReference>
<protein>
    <submittedName>
        <fullName evidence="3">Uncharacterized protein</fullName>
    </submittedName>
</protein>
<feature type="transmembrane region" description="Helical" evidence="1">
    <location>
        <begin position="12"/>
        <end position="33"/>
    </location>
</feature>
<evidence type="ECO:0000313" key="2">
    <source>
        <dbReference type="EMBL" id="KAF3889267.1"/>
    </source>
</evidence>
<organism evidence="3">
    <name type="scientific">Tolypothrix bouteillei VB521301</name>
    <dbReference type="NCBI Taxonomy" id="1479485"/>
    <lineage>
        <taxon>Bacteria</taxon>
        <taxon>Bacillati</taxon>
        <taxon>Cyanobacteriota</taxon>
        <taxon>Cyanophyceae</taxon>
        <taxon>Nostocales</taxon>
        <taxon>Tolypothrichaceae</taxon>
        <taxon>Tolypothrix</taxon>
    </lineage>
</organism>
<name>A0A0C1N4B0_9CYAN</name>
<sequence>MNQRPIGVTILASLQLINSVSLLFQGVVILFLKNSNLHQLLHTPVLPSNVAELIGGFLLFLSSISFLLTYGLFTLKYWGWLISLIFQILGLFAFFFVFYQARTTAGLTVISAVIHVTIIYYLCQPNVRRSFVPTN</sequence>
<feature type="transmembrane region" description="Helical" evidence="1">
    <location>
        <begin position="80"/>
        <end position="99"/>
    </location>
</feature>
<keyword evidence="1" id="KW-1133">Transmembrane helix</keyword>
<dbReference type="RefSeq" id="WP_038072870.1">
    <property type="nucleotide sequence ID" value="NZ_JHEG04000001.1"/>
</dbReference>
<dbReference type="AlphaFoldDB" id="A0A0C1N4B0"/>
<dbReference type="EMBL" id="JHEG04000001">
    <property type="protein sequence ID" value="KAF3889267.1"/>
    <property type="molecule type" value="Genomic_DNA"/>
</dbReference>
<keyword evidence="4" id="KW-1185">Reference proteome</keyword>
<reference evidence="3" key="1">
    <citation type="journal article" date="2015" name="Genome Announc.">
        <title>Draft Genome Sequence of Tolypothrix boutellei Strain VB521301.</title>
        <authorList>
            <person name="Chandrababunaidu M.M."/>
            <person name="Singh D."/>
            <person name="Sen D."/>
            <person name="Bhan S."/>
            <person name="Das S."/>
            <person name="Gupta A."/>
            <person name="Adhikary S.P."/>
            <person name="Tripathy S."/>
        </authorList>
    </citation>
    <scope>NUCLEOTIDE SEQUENCE</scope>
    <source>
        <strain evidence="3">VB521301</strain>
    </source>
</reference>
<keyword evidence="1" id="KW-0812">Transmembrane</keyword>